<dbReference type="InterPro" id="IPR012677">
    <property type="entry name" value="Nucleotide-bd_a/b_plait_sf"/>
</dbReference>
<dbReference type="Gene3D" id="3.30.70.330">
    <property type="match status" value="1"/>
</dbReference>
<evidence type="ECO:0000313" key="4">
    <source>
        <dbReference type="EMBL" id="KAH9304649.1"/>
    </source>
</evidence>
<dbReference type="EMBL" id="JAHRHJ020000008">
    <property type="protein sequence ID" value="KAH9304649.1"/>
    <property type="molecule type" value="Genomic_DNA"/>
</dbReference>
<reference evidence="4 5" key="1">
    <citation type="journal article" date="2021" name="Nat. Plants">
        <title>The Taxus genome provides insights into paclitaxel biosynthesis.</title>
        <authorList>
            <person name="Xiong X."/>
            <person name="Gou J."/>
            <person name="Liao Q."/>
            <person name="Li Y."/>
            <person name="Zhou Q."/>
            <person name="Bi G."/>
            <person name="Li C."/>
            <person name="Du R."/>
            <person name="Wang X."/>
            <person name="Sun T."/>
            <person name="Guo L."/>
            <person name="Liang H."/>
            <person name="Lu P."/>
            <person name="Wu Y."/>
            <person name="Zhang Z."/>
            <person name="Ro D.K."/>
            <person name="Shang Y."/>
            <person name="Huang S."/>
            <person name="Yan J."/>
        </authorList>
    </citation>
    <scope>NUCLEOTIDE SEQUENCE [LARGE SCALE GENOMIC DNA]</scope>
    <source>
        <strain evidence="4">Ta-2019</strain>
    </source>
</reference>
<organism evidence="4 5">
    <name type="scientific">Taxus chinensis</name>
    <name type="common">Chinese yew</name>
    <name type="synonym">Taxus wallichiana var. chinensis</name>
    <dbReference type="NCBI Taxonomy" id="29808"/>
    <lineage>
        <taxon>Eukaryota</taxon>
        <taxon>Viridiplantae</taxon>
        <taxon>Streptophyta</taxon>
        <taxon>Embryophyta</taxon>
        <taxon>Tracheophyta</taxon>
        <taxon>Spermatophyta</taxon>
        <taxon>Pinopsida</taxon>
        <taxon>Pinidae</taxon>
        <taxon>Conifers II</taxon>
        <taxon>Cupressales</taxon>
        <taxon>Taxaceae</taxon>
        <taxon>Taxus</taxon>
    </lineage>
</organism>
<feature type="domain" description="RRM" evidence="3">
    <location>
        <begin position="56"/>
        <end position="123"/>
    </location>
</feature>
<evidence type="ECO:0000313" key="5">
    <source>
        <dbReference type="Proteomes" id="UP000824469"/>
    </source>
</evidence>
<dbReference type="PROSITE" id="PS50102">
    <property type="entry name" value="RRM"/>
    <property type="match status" value="1"/>
</dbReference>
<dbReference type="AlphaFoldDB" id="A0AA38CWN8"/>
<proteinExistence type="predicted"/>
<evidence type="ECO:0000259" key="3">
    <source>
        <dbReference type="PROSITE" id="PS50102"/>
    </source>
</evidence>
<dbReference type="InterPro" id="IPR034240">
    <property type="entry name" value="eIF3G_RRM"/>
</dbReference>
<dbReference type="PANTHER" id="PTHR10352">
    <property type="entry name" value="EUKARYOTIC TRANSLATION INITIATION FACTOR 3 SUBUNIT G"/>
    <property type="match status" value="1"/>
</dbReference>
<sequence length="123" mass="13998">MDKFLDDFTAVRSSVGGTTTFSILGRSTYVPPSLRGVMDYSGYTMHRKNDENFDRVTNLFEDTMDVDLHELFNLFGHITHVYVPIDKNTGVSRGFGFVNFVNREDAQRAINKLNGYGYDNLVL</sequence>
<dbReference type="InterPro" id="IPR035979">
    <property type="entry name" value="RBD_domain_sf"/>
</dbReference>
<comment type="caution">
    <text evidence="4">The sequence shown here is derived from an EMBL/GenBank/DDBJ whole genome shotgun (WGS) entry which is preliminary data.</text>
</comment>
<dbReference type="GO" id="GO:0003723">
    <property type="term" value="F:RNA binding"/>
    <property type="evidence" value="ECO:0007669"/>
    <property type="project" value="UniProtKB-UniRule"/>
</dbReference>
<dbReference type="InterPro" id="IPR000504">
    <property type="entry name" value="RRM_dom"/>
</dbReference>
<name>A0AA38CWN8_TAXCH</name>
<dbReference type="CDD" id="cd12408">
    <property type="entry name" value="RRM_eIF3G_like"/>
    <property type="match status" value="1"/>
</dbReference>
<accession>A0AA38CWN8</accession>
<evidence type="ECO:0000256" key="2">
    <source>
        <dbReference type="PROSITE-ProRule" id="PRU00176"/>
    </source>
</evidence>
<dbReference type="OMA" id="LFGHITH"/>
<keyword evidence="1 2" id="KW-0694">RNA-binding</keyword>
<dbReference type="SUPFAM" id="SSF54928">
    <property type="entry name" value="RNA-binding domain, RBD"/>
    <property type="match status" value="1"/>
</dbReference>
<dbReference type="Proteomes" id="UP000824469">
    <property type="component" value="Unassembled WGS sequence"/>
</dbReference>
<gene>
    <name evidence="4" type="ORF">KI387_009053</name>
</gene>
<feature type="non-terminal residue" evidence="4">
    <location>
        <position position="123"/>
    </location>
</feature>
<keyword evidence="5" id="KW-1185">Reference proteome</keyword>
<dbReference type="Pfam" id="PF00076">
    <property type="entry name" value="RRM_1"/>
    <property type="match status" value="1"/>
</dbReference>
<evidence type="ECO:0000256" key="1">
    <source>
        <dbReference type="ARBA" id="ARBA00022884"/>
    </source>
</evidence>
<protein>
    <recommendedName>
        <fullName evidence="3">RRM domain-containing protein</fullName>
    </recommendedName>
</protein>
<dbReference type="SMART" id="SM00360">
    <property type="entry name" value="RRM"/>
    <property type="match status" value="1"/>
</dbReference>